<evidence type="ECO:0000256" key="1">
    <source>
        <dbReference type="ARBA" id="ARBA00004604"/>
    </source>
</evidence>
<comment type="subcellular location">
    <subcellularLocation>
        <location evidence="1">Nucleus</location>
        <location evidence="1">Nucleolus</location>
    </subcellularLocation>
</comment>
<dbReference type="InterPro" id="IPR028160">
    <property type="entry name" value="Slx9-like"/>
</dbReference>
<comment type="similarity">
    <text evidence="2">Belongs to the SLX9 family.</text>
</comment>
<organism evidence="4 5">
    <name type="scientific">Hydra vulgaris</name>
    <name type="common">Hydra</name>
    <name type="synonym">Hydra attenuata</name>
    <dbReference type="NCBI Taxonomy" id="6087"/>
    <lineage>
        <taxon>Eukaryota</taxon>
        <taxon>Metazoa</taxon>
        <taxon>Cnidaria</taxon>
        <taxon>Hydrozoa</taxon>
        <taxon>Hydroidolina</taxon>
        <taxon>Anthoathecata</taxon>
        <taxon>Aplanulata</taxon>
        <taxon>Hydridae</taxon>
        <taxon>Hydra</taxon>
    </lineage>
</organism>
<keyword evidence="3" id="KW-0539">Nucleus</keyword>
<keyword evidence="4" id="KW-1185">Reference proteome</keyword>
<reference evidence="5" key="1">
    <citation type="submission" date="2025-08" db="UniProtKB">
        <authorList>
            <consortium name="RefSeq"/>
        </authorList>
    </citation>
    <scope>IDENTIFICATION</scope>
</reference>
<protein>
    <submittedName>
        <fullName evidence="5">Ribosome biogenesis protein SLX9 homolog</fullName>
    </submittedName>
</protein>
<accession>A0ABM4C214</accession>
<dbReference type="PANTHER" id="PTHR31109:SF2">
    <property type="entry name" value="RIBOSOME BIOGENESIS PROTEIN SLX9 HOMOLOG"/>
    <property type="match status" value="1"/>
</dbReference>
<dbReference type="Proteomes" id="UP001652625">
    <property type="component" value="Chromosome 06"/>
</dbReference>
<dbReference type="GeneID" id="136081708"/>
<dbReference type="RefSeq" id="XP_065655567.1">
    <property type="nucleotide sequence ID" value="XM_065799495.1"/>
</dbReference>
<dbReference type="Pfam" id="PF15341">
    <property type="entry name" value="SLX9"/>
    <property type="match status" value="1"/>
</dbReference>
<name>A0ABM4C214_HYDVU</name>
<evidence type="ECO:0000313" key="5">
    <source>
        <dbReference type="RefSeq" id="XP_065655567.1"/>
    </source>
</evidence>
<dbReference type="PANTHER" id="PTHR31109">
    <property type="entry name" value="PROTEIN FAM207A"/>
    <property type="match status" value="1"/>
</dbReference>
<evidence type="ECO:0000313" key="4">
    <source>
        <dbReference type="Proteomes" id="UP001652625"/>
    </source>
</evidence>
<evidence type="ECO:0000256" key="2">
    <source>
        <dbReference type="ARBA" id="ARBA00011022"/>
    </source>
</evidence>
<gene>
    <name evidence="5" type="primary">LOC136081708</name>
</gene>
<proteinExistence type="inferred from homology"/>
<sequence>MVKFKKVKLFSKNENLKKSVKIPTREKNHGGAISKKKKREIKKKDFLSKLVASHETKCKTKRAQIRAQTVIVGDLDPLLDALADIKPSEKKAEIKIKPLTERKKKITSEKKRMQSDFNDITLFHQIFSQPTFKQDPLTVVNDRIKGLV</sequence>
<evidence type="ECO:0000256" key="3">
    <source>
        <dbReference type="ARBA" id="ARBA00023242"/>
    </source>
</evidence>